<gene>
    <name evidence="2" type="ORF">ALC53_01739</name>
</gene>
<feature type="region of interest" description="Disordered" evidence="1">
    <location>
        <begin position="1"/>
        <end position="36"/>
    </location>
</feature>
<evidence type="ECO:0000256" key="1">
    <source>
        <dbReference type="SAM" id="MobiDB-lite"/>
    </source>
</evidence>
<reference evidence="2 3" key="1">
    <citation type="submission" date="2015-09" db="EMBL/GenBank/DDBJ databases">
        <title>Atta colombica WGS genome.</title>
        <authorList>
            <person name="Nygaard S."/>
            <person name="Hu H."/>
            <person name="Boomsma J."/>
            <person name="Zhang G."/>
        </authorList>
    </citation>
    <scope>NUCLEOTIDE SEQUENCE [LARGE SCALE GENOMIC DNA]</scope>
    <source>
        <strain evidence="2">Treedump-2</strain>
        <tissue evidence="2">Whole body</tissue>
    </source>
</reference>
<dbReference type="AlphaFoldDB" id="A0A195BUT6"/>
<feature type="region of interest" description="Disordered" evidence="1">
    <location>
        <begin position="302"/>
        <end position="380"/>
    </location>
</feature>
<evidence type="ECO:0000313" key="2">
    <source>
        <dbReference type="EMBL" id="KYM90973.1"/>
    </source>
</evidence>
<sequence length="478" mass="53401">MNVARGHIQGTAEGHALFLNPSERETGESTSRPTKMKVTEKVRALLRSVKPVVRRRYATAHGSQDFDPLRSSKTIGLRQLHKPSCDLTGLSSKLEKLVPRPELEIRIAMNKQAKDALRSNREANRKETQNSSRDRANGRVSETLGKAAQGSASLGRVRLPNIQALSNAACRCHGAKIYVKSRDRSMRLYRLRVTAPKADELESFNELVKKLVYYGVLFLTLRTLLPFHRSVGTTTITRVRGANGRQPVAAAAEGTAMKQQRLVEQEEKEQTPDRTRRAVFACEFNLSLSLSLPQFTIDSALAFTSPPRPGARSFAKGITTRRRERRQTDGKGDAEGKRTAKKERETVRDGEGEKEEKQEKEEEEERRGTDRDTTTVCAKTAGGGRGFLAAARRTRVLATVAWFDDEDKEDIDERAERRLAVAEREERGGGQTAIAKDESERRSGCGEIYSLSVLPPFFCQSSRCVALHDDDVEFTKET</sequence>
<feature type="compositionally biased region" description="Basic and acidic residues" evidence="1">
    <location>
        <begin position="114"/>
        <end position="137"/>
    </location>
</feature>
<evidence type="ECO:0000313" key="3">
    <source>
        <dbReference type="Proteomes" id="UP000078540"/>
    </source>
</evidence>
<accession>A0A195BUT6</accession>
<feature type="region of interest" description="Disordered" evidence="1">
    <location>
        <begin position="422"/>
        <end position="441"/>
    </location>
</feature>
<feature type="compositionally biased region" description="Basic and acidic residues" evidence="1">
    <location>
        <begin position="326"/>
        <end position="373"/>
    </location>
</feature>
<dbReference type="EMBL" id="KQ976409">
    <property type="protein sequence ID" value="KYM90973.1"/>
    <property type="molecule type" value="Genomic_DNA"/>
</dbReference>
<name>A0A195BUT6_9HYME</name>
<proteinExistence type="predicted"/>
<protein>
    <submittedName>
        <fullName evidence="2">Uncharacterized protein</fullName>
    </submittedName>
</protein>
<feature type="region of interest" description="Disordered" evidence="1">
    <location>
        <begin position="254"/>
        <end position="274"/>
    </location>
</feature>
<keyword evidence="3" id="KW-1185">Reference proteome</keyword>
<feature type="region of interest" description="Disordered" evidence="1">
    <location>
        <begin position="114"/>
        <end position="147"/>
    </location>
</feature>
<feature type="compositionally biased region" description="Basic and acidic residues" evidence="1">
    <location>
        <begin position="261"/>
        <end position="274"/>
    </location>
</feature>
<organism evidence="2 3">
    <name type="scientific">Atta colombica</name>
    <dbReference type="NCBI Taxonomy" id="520822"/>
    <lineage>
        <taxon>Eukaryota</taxon>
        <taxon>Metazoa</taxon>
        <taxon>Ecdysozoa</taxon>
        <taxon>Arthropoda</taxon>
        <taxon>Hexapoda</taxon>
        <taxon>Insecta</taxon>
        <taxon>Pterygota</taxon>
        <taxon>Neoptera</taxon>
        <taxon>Endopterygota</taxon>
        <taxon>Hymenoptera</taxon>
        <taxon>Apocrita</taxon>
        <taxon>Aculeata</taxon>
        <taxon>Formicoidea</taxon>
        <taxon>Formicidae</taxon>
        <taxon>Myrmicinae</taxon>
        <taxon>Atta</taxon>
    </lineage>
</organism>
<dbReference type="Proteomes" id="UP000078540">
    <property type="component" value="Unassembled WGS sequence"/>
</dbReference>